<dbReference type="STRING" id="380248.SAMN05216251_114170"/>
<feature type="transmembrane region" description="Helical" evidence="9">
    <location>
        <begin position="134"/>
        <end position="160"/>
    </location>
</feature>
<dbReference type="CDD" id="cd13639">
    <property type="entry name" value="PBP2_OpuAC_like"/>
    <property type="match status" value="1"/>
</dbReference>
<evidence type="ECO:0000259" key="11">
    <source>
        <dbReference type="PROSITE" id="PS50928"/>
    </source>
</evidence>
<feature type="transmembrane region" description="Helical" evidence="9">
    <location>
        <begin position="303"/>
        <end position="323"/>
    </location>
</feature>
<comment type="similarity">
    <text evidence="7">In the C-terminal section; belongs to the OsmX family.</text>
</comment>
<sequence>MPRIHLGNWAEDVVNWLTDHLSWLFDAISSVVNHLYDGVEWVLGGPPPLLMAGILAVIALWMRGLPAGVLAFLGFALIDSIAQWDEAMQSLSLVVVSGVVALLLAVPLGIWAARSRGASMVVRPVLDVMQTLPAFVYLIPAIIFFSLGTVPAVIATIVFAMPVGVRMTELGIRQVDAELVEAADAFGTSPGRTLLRVQLPLALPTIMAGVNQVIMLALSMVVIGGMVGAEGLGSTVFGAISQVNIGLGFEGGVAVVILAIYLDRITGALGDQVSPLGRRALALARAKVSLHGFGVLRYRPRPAVGLSAVVVLALIACGTGVFGSDDDNGGTTQAGSNVGKGKAVTIGAFNWDESIASANLWKQVLDSRGFKTKVSTYDPGAAFTGLANGDLDYLTDAWLPTTHASYLKQYGKDYADLGKWYDKTTLEVSVPSYVKGVKTMADLKGKGGQFGGKIIGIEPGAGEMKLLNSKVLPGYGLDKEYKVVASSTSAMLAELKRDYAAHKPVAVVLWSPHWAYSTYDLTKLADPNGLWGAADSIHNIANKKSAADDPQVTAWMKNFHLSEEQLSSLEADIQAAGQGKTADGVKKWLDKNPGVADKMAPVTKS</sequence>
<evidence type="ECO:0000256" key="10">
    <source>
        <dbReference type="SAM" id="MobiDB-lite"/>
    </source>
</evidence>
<keyword evidence="13" id="KW-1185">Reference proteome</keyword>
<dbReference type="GO" id="GO:0043190">
    <property type="term" value="C:ATP-binding cassette (ABC) transporter complex"/>
    <property type="evidence" value="ECO:0007669"/>
    <property type="project" value="InterPro"/>
</dbReference>
<evidence type="ECO:0000256" key="1">
    <source>
        <dbReference type="ARBA" id="ARBA00004141"/>
    </source>
</evidence>
<keyword evidence="2 9" id="KW-0813">Transport</keyword>
<dbReference type="PANTHER" id="PTHR47737">
    <property type="entry name" value="GLYCINE BETAINE/PROLINE BETAINE TRANSPORT SYSTEM PERMEASE PROTEIN PROW"/>
    <property type="match status" value="1"/>
</dbReference>
<dbReference type="GO" id="GO:0005275">
    <property type="term" value="F:amine transmembrane transporter activity"/>
    <property type="evidence" value="ECO:0007669"/>
    <property type="project" value="TreeGrafter"/>
</dbReference>
<dbReference type="InterPro" id="IPR000515">
    <property type="entry name" value="MetI-like"/>
</dbReference>
<dbReference type="Pfam" id="PF00528">
    <property type="entry name" value="BPD_transp_1"/>
    <property type="match status" value="1"/>
</dbReference>
<keyword evidence="6 9" id="KW-0472">Membrane</keyword>
<dbReference type="FunFam" id="1.10.3720.10:FF:000001">
    <property type="entry name" value="Glycine betaine ABC transporter, permease"/>
    <property type="match status" value="1"/>
</dbReference>
<organism evidence="12 13">
    <name type="scientific">Actinacidiphila alni</name>
    <dbReference type="NCBI Taxonomy" id="380248"/>
    <lineage>
        <taxon>Bacteria</taxon>
        <taxon>Bacillati</taxon>
        <taxon>Actinomycetota</taxon>
        <taxon>Actinomycetes</taxon>
        <taxon>Kitasatosporales</taxon>
        <taxon>Streptomycetaceae</taxon>
        <taxon>Actinacidiphila</taxon>
    </lineage>
</organism>
<keyword evidence="3" id="KW-1003">Cell membrane</keyword>
<gene>
    <name evidence="12" type="ORF">SAMN05216251_114170</name>
</gene>
<reference evidence="12 13" key="1">
    <citation type="submission" date="2016-10" db="EMBL/GenBank/DDBJ databases">
        <authorList>
            <person name="de Groot N.N."/>
        </authorList>
    </citation>
    <scope>NUCLEOTIDE SEQUENCE [LARGE SCALE GENOMIC DNA]</scope>
    <source>
        <strain evidence="12 13">CGMCC 4.3510</strain>
    </source>
</reference>
<protein>
    <submittedName>
        <fullName evidence="12">Glycine betaine/proline transport system substrate-binding protein</fullName>
    </submittedName>
</protein>
<dbReference type="Proteomes" id="UP000199323">
    <property type="component" value="Unassembled WGS sequence"/>
</dbReference>
<dbReference type="GO" id="GO:0031460">
    <property type="term" value="P:glycine betaine transport"/>
    <property type="evidence" value="ECO:0007669"/>
    <property type="project" value="TreeGrafter"/>
</dbReference>
<dbReference type="RefSeq" id="WP_093715595.1">
    <property type="nucleotide sequence ID" value="NZ_FONG01000014.1"/>
</dbReference>
<dbReference type="InterPro" id="IPR007210">
    <property type="entry name" value="ABC_Gly_betaine_transp_sub-bd"/>
</dbReference>
<feature type="transmembrane region" description="Helical" evidence="9">
    <location>
        <begin position="49"/>
        <end position="78"/>
    </location>
</feature>
<evidence type="ECO:0000256" key="7">
    <source>
        <dbReference type="ARBA" id="ARBA00035642"/>
    </source>
</evidence>
<comment type="subcellular location">
    <subcellularLocation>
        <location evidence="9">Cell membrane</location>
        <topology evidence="9">Multi-pass membrane protein</topology>
    </subcellularLocation>
    <subcellularLocation>
        <location evidence="1">Membrane</location>
        <topology evidence="1">Multi-pass membrane protein</topology>
    </subcellularLocation>
</comment>
<evidence type="ECO:0000256" key="8">
    <source>
        <dbReference type="ARBA" id="ARBA00035652"/>
    </source>
</evidence>
<dbReference type="Gene3D" id="1.10.3720.10">
    <property type="entry name" value="MetI-like"/>
    <property type="match status" value="1"/>
</dbReference>
<dbReference type="Pfam" id="PF04069">
    <property type="entry name" value="OpuAC"/>
    <property type="match status" value="1"/>
</dbReference>
<accession>A0A1I2IRX1</accession>
<feature type="domain" description="ABC transmembrane type-1" evidence="11">
    <location>
        <begin position="87"/>
        <end position="266"/>
    </location>
</feature>
<evidence type="ECO:0000256" key="4">
    <source>
        <dbReference type="ARBA" id="ARBA00022692"/>
    </source>
</evidence>
<dbReference type="Gene3D" id="3.40.190.100">
    <property type="entry name" value="Glycine betaine-binding periplasmic protein, domain 2"/>
    <property type="match status" value="1"/>
</dbReference>
<dbReference type="CDD" id="cd06261">
    <property type="entry name" value="TM_PBP2"/>
    <property type="match status" value="1"/>
</dbReference>
<name>A0A1I2IRX1_9ACTN</name>
<dbReference type="GO" id="GO:0015871">
    <property type="term" value="P:choline transport"/>
    <property type="evidence" value="ECO:0007669"/>
    <property type="project" value="TreeGrafter"/>
</dbReference>
<evidence type="ECO:0000256" key="2">
    <source>
        <dbReference type="ARBA" id="ARBA00022448"/>
    </source>
</evidence>
<evidence type="ECO:0000313" key="13">
    <source>
        <dbReference type="Proteomes" id="UP000199323"/>
    </source>
</evidence>
<proteinExistence type="inferred from homology"/>
<dbReference type="InterPro" id="IPR035906">
    <property type="entry name" value="MetI-like_sf"/>
</dbReference>
<dbReference type="GO" id="GO:0015226">
    <property type="term" value="F:carnitine transmembrane transporter activity"/>
    <property type="evidence" value="ECO:0007669"/>
    <property type="project" value="TreeGrafter"/>
</dbReference>
<evidence type="ECO:0000256" key="6">
    <source>
        <dbReference type="ARBA" id="ARBA00023136"/>
    </source>
</evidence>
<comment type="similarity">
    <text evidence="8">In the N-terminal section; belongs to the binding-protein-dependent transport system permease family.</text>
</comment>
<feature type="transmembrane region" description="Helical" evidence="9">
    <location>
        <begin position="90"/>
        <end position="114"/>
    </location>
</feature>
<dbReference type="SUPFAM" id="SSF161098">
    <property type="entry name" value="MetI-like"/>
    <property type="match status" value="1"/>
</dbReference>
<comment type="similarity">
    <text evidence="9">Belongs to the binding-protein-dependent transport system permease family.</text>
</comment>
<evidence type="ECO:0000256" key="3">
    <source>
        <dbReference type="ARBA" id="ARBA00022475"/>
    </source>
</evidence>
<dbReference type="AlphaFoldDB" id="A0A1I2IRX1"/>
<evidence type="ECO:0000256" key="5">
    <source>
        <dbReference type="ARBA" id="ARBA00022989"/>
    </source>
</evidence>
<keyword evidence="5 9" id="KW-1133">Transmembrane helix</keyword>
<feature type="transmembrane region" description="Helical" evidence="9">
    <location>
        <begin position="239"/>
        <end position="262"/>
    </location>
</feature>
<keyword evidence="4 9" id="KW-0812">Transmembrane</keyword>
<feature type="transmembrane region" description="Helical" evidence="9">
    <location>
        <begin position="201"/>
        <end position="227"/>
    </location>
</feature>
<evidence type="ECO:0000256" key="9">
    <source>
        <dbReference type="RuleBase" id="RU363032"/>
    </source>
</evidence>
<dbReference type="SUPFAM" id="SSF53850">
    <property type="entry name" value="Periplasmic binding protein-like II"/>
    <property type="match status" value="1"/>
</dbReference>
<dbReference type="PROSITE" id="PS50928">
    <property type="entry name" value="ABC_TM1"/>
    <property type="match status" value="1"/>
</dbReference>
<dbReference type="EMBL" id="FONG01000014">
    <property type="protein sequence ID" value="SFF45049.1"/>
    <property type="molecule type" value="Genomic_DNA"/>
</dbReference>
<evidence type="ECO:0000313" key="12">
    <source>
        <dbReference type="EMBL" id="SFF45049.1"/>
    </source>
</evidence>
<feature type="region of interest" description="Disordered" evidence="10">
    <location>
        <begin position="582"/>
        <end position="605"/>
    </location>
</feature>
<dbReference type="Gene3D" id="3.10.105.10">
    <property type="entry name" value="Dipeptide-binding Protein, Domain 3"/>
    <property type="match status" value="2"/>
</dbReference>
<dbReference type="PANTHER" id="PTHR47737:SF1">
    <property type="entry name" value="GLYCINE BETAINE_PROLINE BETAINE TRANSPORT SYSTEM PERMEASE PROTEIN PROW"/>
    <property type="match status" value="1"/>
</dbReference>
<dbReference type="OrthoDB" id="9787902at2"/>